<keyword evidence="3" id="KW-0813">Transport</keyword>
<dbReference type="InterPro" id="IPR001046">
    <property type="entry name" value="NRAMP_fam"/>
</dbReference>
<feature type="transmembrane region" description="Helical" evidence="8">
    <location>
        <begin position="129"/>
        <end position="147"/>
    </location>
</feature>
<dbReference type="NCBIfam" id="TIGR01197">
    <property type="entry name" value="nramp"/>
    <property type="match status" value="1"/>
</dbReference>
<evidence type="ECO:0000256" key="6">
    <source>
        <dbReference type="ARBA" id="ARBA00023136"/>
    </source>
</evidence>
<feature type="transmembrane region" description="Helical" evidence="8">
    <location>
        <begin position="282"/>
        <end position="305"/>
    </location>
</feature>
<evidence type="ECO:0000256" key="3">
    <source>
        <dbReference type="ARBA" id="ARBA00022448"/>
    </source>
</evidence>
<dbReference type="PRINTS" id="PR00447">
    <property type="entry name" value="NATRESASSCMP"/>
</dbReference>
<protein>
    <recommendedName>
        <fullName evidence="11">Protein Malvolio</fullName>
    </recommendedName>
</protein>
<evidence type="ECO:0000256" key="5">
    <source>
        <dbReference type="ARBA" id="ARBA00022989"/>
    </source>
</evidence>
<organism evidence="9 10">
    <name type="scientific">Halocaridina rubra</name>
    <name type="common">Hawaiian red shrimp</name>
    <dbReference type="NCBI Taxonomy" id="373956"/>
    <lineage>
        <taxon>Eukaryota</taxon>
        <taxon>Metazoa</taxon>
        <taxon>Ecdysozoa</taxon>
        <taxon>Arthropoda</taxon>
        <taxon>Crustacea</taxon>
        <taxon>Multicrustacea</taxon>
        <taxon>Malacostraca</taxon>
        <taxon>Eumalacostraca</taxon>
        <taxon>Eucarida</taxon>
        <taxon>Decapoda</taxon>
        <taxon>Pleocyemata</taxon>
        <taxon>Caridea</taxon>
        <taxon>Atyoidea</taxon>
        <taxon>Atyidae</taxon>
        <taxon>Halocaridina</taxon>
    </lineage>
</organism>
<feature type="non-terminal residue" evidence="9">
    <location>
        <position position="460"/>
    </location>
</feature>
<dbReference type="Proteomes" id="UP001381693">
    <property type="component" value="Unassembled WGS sequence"/>
</dbReference>
<keyword evidence="6 8" id="KW-0472">Membrane</keyword>
<dbReference type="GO" id="GO:0010008">
    <property type="term" value="C:endosome membrane"/>
    <property type="evidence" value="ECO:0007669"/>
    <property type="project" value="TreeGrafter"/>
</dbReference>
<dbReference type="PANTHER" id="PTHR11706:SF33">
    <property type="entry name" value="NATURAL RESISTANCE-ASSOCIATED MACROPHAGE PROTEIN 2"/>
    <property type="match status" value="1"/>
</dbReference>
<keyword evidence="4 8" id="KW-0812">Transmembrane</keyword>
<accession>A0AAN8WFH9</accession>
<evidence type="ECO:0000313" key="9">
    <source>
        <dbReference type="EMBL" id="KAK7065352.1"/>
    </source>
</evidence>
<feature type="transmembrane region" description="Helical" evidence="8">
    <location>
        <begin position="442"/>
        <end position="459"/>
    </location>
</feature>
<comment type="subcellular location">
    <subcellularLocation>
        <location evidence="1">Membrane</location>
        <topology evidence="1">Multi-pass membrane protein</topology>
    </subcellularLocation>
</comment>
<reference evidence="9 10" key="1">
    <citation type="submission" date="2023-11" db="EMBL/GenBank/DDBJ databases">
        <title>Halocaridina rubra genome assembly.</title>
        <authorList>
            <person name="Smith C."/>
        </authorList>
    </citation>
    <scope>NUCLEOTIDE SEQUENCE [LARGE SCALE GENOMIC DNA]</scope>
    <source>
        <strain evidence="9">EP-1</strain>
        <tissue evidence="9">Whole</tissue>
    </source>
</reference>
<feature type="transmembrane region" description="Helical" evidence="8">
    <location>
        <begin position="389"/>
        <end position="412"/>
    </location>
</feature>
<evidence type="ECO:0000256" key="2">
    <source>
        <dbReference type="ARBA" id="ARBA00006670"/>
    </source>
</evidence>
<feature type="compositionally biased region" description="Polar residues" evidence="7">
    <location>
        <begin position="44"/>
        <end position="59"/>
    </location>
</feature>
<dbReference type="GO" id="GO:0015086">
    <property type="term" value="F:cadmium ion transmembrane transporter activity"/>
    <property type="evidence" value="ECO:0007669"/>
    <property type="project" value="TreeGrafter"/>
</dbReference>
<feature type="transmembrane region" description="Helical" evidence="8">
    <location>
        <begin position="326"/>
        <end position="353"/>
    </location>
</feature>
<comment type="caution">
    <text evidence="9">The sequence shown here is derived from an EMBL/GenBank/DDBJ whole genome shotgun (WGS) entry which is preliminary data.</text>
</comment>
<dbReference type="AlphaFoldDB" id="A0AAN8WFH9"/>
<evidence type="ECO:0000256" key="1">
    <source>
        <dbReference type="ARBA" id="ARBA00004141"/>
    </source>
</evidence>
<keyword evidence="10" id="KW-1185">Reference proteome</keyword>
<proteinExistence type="inferred from homology"/>
<gene>
    <name evidence="9" type="ORF">SK128_004660</name>
</gene>
<comment type="similarity">
    <text evidence="2">Belongs to the NRAMP family.</text>
</comment>
<dbReference type="EMBL" id="JAXCGZ010020808">
    <property type="protein sequence ID" value="KAK7065352.1"/>
    <property type="molecule type" value="Genomic_DNA"/>
</dbReference>
<dbReference type="NCBIfam" id="NF037982">
    <property type="entry name" value="Nramp_1"/>
    <property type="match status" value="1"/>
</dbReference>
<evidence type="ECO:0000313" key="10">
    <source>
        <dbReference type="Proteomes" id="UP001381693"/>
    </source>
</evidence>
<dbReference type="GO" id="GO:0005886">
    <property type="term" value="C:plasma membrane"/>
    <property type="evidence" value="ECO:0007669"/>
    <property type="project" value="TreeGrafter"/>
</dbReference>
<sequence length="460" mass="51627">MRHWHRHILIEICYPKAVTMSTSLENEERETEGAEPNVVRRSPGTGSSWPTTPLSASNSTVTFNEQSSLTANEQPFDTYFADEKIQIPESESKIFSFRKFWAFTGPGFLMSIAYLDPGNIESDLQSGTVANYQLLWILMWATVLGLVMQRLSARLGVVTGLHLAEVCYRQYPRVPRLLLWIMVEIAIIGSDMQEVIGTSIALYLLSNKAIPLWGGVLITIADTFTFLALDRYGLRKLEAFFGFLIAVMAVTFGYEYGVTKPDQYKVIQGLFIPRCVNCDNAALLQAIGIIGAVIMPHNLYLHSALVKSRDVDRKKKEAVSEANKYFFIEATVALFVSFIINVFVVSVFASGLYHVTNQEVRNNCISQNNTHGDIFPPNDEYVDADLYKAGVFLGCTFGVACMYIWAVGILAAGQSSTMTGTYVGQFAMEGFLNLRWKRWQRILLTRTVAILPTFFIAFYK</sequence>
<dbReference type="PANTHER" id="PTHR11706">
    <property type="entry name" value="SOLUTE CARRIER PROTEIN FAMILY 11 MEMBER"/>
    <property type="match status" value="1"/>
</dbReference>
<evidence type="ECO:0000256" key="4">
    <source>
        <dbReference type="ARBA" id="ARBA00022692"/>
    </source>
</evidence>
<evidence type="ECO:0008006" key="11">
    <source>
        <dbReference type="Google" id="ProtNLM"/>
    </source>
</evidence>
<dbReference type="Pfam" id="PF01566">
    <property type="entry name" value="Nramp"/>
    <property type="match status" value="1"/>
</dbReference>
<name>A0AAN8WFH9_HALRR</name>
<feature type="transmembrane region" description="Helical" evidence="8">
    <location>
        <begin position="210"/>
        <end position="229"/>
    </location>
</feature>
<keyword evidence="5 8" id="KW-1133">Transmembrane helix</keyword>
<feature type="region of interest" description="Disordered" evidence="7">
    <location>
        <begin position="23"/>
        <end position="59"/>
    </location>
</feature>
<evidence type="ECO:0000256" key="7">
    <source>
        <dbReference type="SAM" id="MobiDB-lite"/>
    </source>
</evidence>
<dbReference type="GO" id="GO:0005381">
    <property type="term" value="F:iron ion transmembrane transporter activity"/>
    <property type="evidence" value="ECO:0007669"/>
    <property type="project" value="TreeGrafter"/>
</dbReference>
<evidence type="ECO:0000256" key="8">
    <source>
        <dbReference type="SAM" id="Phobius"/>
    </source>
</evidence>
<feature type="transmembrane region" description="Helical" evidence="8">
    <location>
        <begin position="236"/>
        <end position="254"/>
    </location>
</feature>
<dbReference type="GO" id="GO:0005384">
    <property type="term" value="F:manganese ion transmembrane transporter activity"/>
    <property type="evidence" value="ECO:0007669"/>
    <property type="project" value="TreeGrafter"/>
</dbReference>